<keyword evidence="8" id="KW-1185">Reference proteome</keyword>
<dbReference type="Gene3D" id="2.60.120.330">
    <property type="entry name" value="B-lactam Antibiotic, Isopenicillin N Synthase, Chain"/>
    <property type="match status" value="1"/>
</dbReference>
<sequence length="347" mass="39172">MGDSTATTGSQTANLPIIDFSKIEGFNSEATENAAEKQKLFQALRNVGFIYLKNYGISDSKVQLLFDYATRFFSQPLSEKEKIESGESKFFRGWFSPERTSGDARIADQKEAFDIGDDGNPSRPNQWPADWPEFRTDMNYFFEKCHDIHLVLLSTLAETVGLSRDSFLPYVQDKDHFFRLLHYPQTTLESFGSRLRASPHTDYGTFTLLFNDNSGGLQIRGKDGQWLDVHPIPGCAIVNIGDLLSRWFNGILQSTEHRVIEPSASRATLALGETIPSRYALAWFGNPNRNAYIEPFSACITEDNPKRFDGVYAGKHVADRIAKLHKDGKAPEVWKDSMYRKDLSGKA</sequence>
<dbReference type="GO" id="GO:0046872">
    <property type="term" value="F:metal ion binding"/>
    <property type="evidence" value="ECO:0007669"/>
    <property type="project" value="UniProtKB-KW"/>
</dbReference>
<feature type="domain" description="Fe2OG dioxygenase" evidence="6">
    <location>
        <begin position="173"/>
        <end position="287"/>
    </location>
</feature>
<dbReference type="Pfam" id="PF03171">
    <property type="entry name" value="2OG-FeII_Oxy"/>
    <property type="match status" value="1"/>
</dbReference>
<evidence type="ECO:0000256" key="5">
    <source>
        <dbReference type="RuleBase" id="RU003682"/>
    </source>
</evidence>
<accession>A0A7H8RAF3</accession>
<dbReference type="InterPro" id="IPR044861">
    <property type="entry name" value="IPNS-like_FE2OG_OXY"/>
</dbReference>
<dbReference type="InterPro" id="IPR027443">
    <property type="entry name" value="IPNS-like_sf"/>
</dbReference>
<evidence type="ECO:0000256" key="3">
    <source>
        <dbReference type="ARBA" id="ARBA00023002"/>
    </source>
</evidence>
<organism evidence="7 8">
    <name type="scientific">Talaromyces rugulosus</name>
    <name type="common">Penicillium rugulosum</name>
    <dbReference type="NCBI Taxonomy" id="121627"/>
    <lineage>
        <taxon>Eukaryota</taxon>
        <taxon>Fungi</taxon>
        <taxon>Dikarya</taxon>
        <taxon>Ascomycota</taxon>
        <taxon>Pezizomycotina</taxon>
        <taxon>Eurotiomycetes</taxon>
        <taxon>Eurotiomycetidae</taxon>
        <taxon>Eurotiales</taxon>
        <taxon>Trichocomaceae</taxon>
        <taxon>Talaromyces</taxon>
        <taxon>Talaromyces sect. Islandici</taxon>
    </lineage>
</organism>
<comment type="similarity">
    <text evidence="1 5">Belongs to the iron/ascorbate-dependent oxidoreductase family.</text>
</comment>
<evidence type="ECO:0000256" key="4">
    <source>
        <dbReference type="ARBA" id="ARBA00023004"/>
    </source>
</evidence>
<dbReference type="OrthoDB" id="288590at2759"/>
<gene>
    <name evidence="7" type="ORF">TRUGW13939_08755</name>
</gene>
<evidence type="ECO:0000256" key="1">
    <source>
        <dbReference type="ARBA" id="ARBA00008056"/>
    </source>
</evidence>
<dbReference type="RefSeq" id="XP_035347777.1">
    <property type="nucleotide sequence ID" value="XM_035491884.1"/>
</dbReference>
<dbReference type="Pfam" id="PF14226">
    <property type="entry name" value="DIOX_N"/>
    <property type="match status" value="1"/>
</dbReference>
<evidence type="ECO:0000256" key="2">
    <source>
        <dbReference type="ARBA" id="ARBA00022723"/>
    </source>
</evidence>
<name>A0A7H8RAF3_TALRU</name>
<dbReference type="KEGG" id="trg:TRUGW13939_08755"/>
<keyword evidence="4 5" id="KW-0408">Iron</keyword>
<evidence type="ECO:0000313" key="8">
    <source>
        <dbReference type="Proteomes" id="UP000509510"/>
    </source>
</evidence>
<evidence type="ECO:0000259" key="6">
    <source>
        <dbReference type="PROSITE" id="PS51471"/>
    </source>
</evidence>
<reference evidence="8" key="1">
    <citation type="submission" date="2020-06" db="EMBL/GenBank/DDBJ databases">
        <title>A chromosome-scale genome assembly of Talaromyces rugulosus W13939.</title>
        <authorList>
            <person name="Wang B."/>
            <person name="Guo L."/>
            <person name="Ye K."/>
            <person name="Wang L."/>
        </authorList>
    </citation>
    <scope>NUCLEOTIDE SEQUENCE [LARGE SCALE GENOMIC DNA]</scope>
    <source>
        <strain evidence="8">W13939</strain>
    </source>
</reference>
<dbReference type="Proteomes" id="UP000509510">
    <property type="component" value="Chromosome V"/>
</dbReference>
<dbReference type="PROSITE" id="PS51471">
    <property type="entry name" value="FE2OG_OXY"/>
    <property type="match status" value="1"/>
</dbReference>
<keyword evidence="2 5" id="KW-0479">Metal-binding</keyword>
<dbReference type="GO" id="GO:0016491">
    <property type="term" value="F:oxidoreductase activity"/>
    <property type="evidence" value="ECO:0007669"/>
    <property type="project" value="UniProtKB-KW"/>
</dbReference>
<dbReference type="InterPro" id="IPR026992">
    <property type="entry name" value="DIOX_N"/>
</dbReference>
<dbReference type="PANTHER" id="PTHR10209">
    <property type="entry name" value="OXIDOREDUCTASE, 2OG-FE II OXYGENASE FAMILY PROTEIN"/>
    <property type="match status" value="1"/>
</dbReference>
<proteinExistence type="inferred from homology"/>
<protein>
    <recommendedName>
        <fullName evidence="6">Fe2OG dioxygenase domain-containing protein</fullName>
    </recommendedName>
</protein>
<dbReference type="GO" id="GO:0044283">
    <property type="term" value="P:small molecule biosynthetic process"/>
    <property type="evidence" value="ECO:0007669"/>
    <property type="project" value="UniProtKB-ARBA"/>
</dbReference>
<dbReference type="InterPro" id="IPR005123">
    <property type="entry name" value="Oxoglu/Fe-dep_dioxygenase_dom"/>
</dbReference>
<dbReference type="AlphaFoldDB" id="A0A7H8RAF3"/>
<dbReference type="SUPFAM" id="SSF51197">
    <property type="entry name" value="Clavaminate synthase-like"/>
    <property type="match status" value="1"/>
</dbReference>
<keyword evidence="3 5" id="KW-0560">Oxidoreductase</keyword>
<dbReference type="EMBL" id="CP055902">
    <property type="protein sequence ID" value="QKX61603.1"/>
    <property type="molecule type" value="Genomic_DNA"/>
</dbReference>
<evidence type="ECO:0000313" key="7">
    <source>
        <dbReference type="EMBL" id="QKX61603.1"/>
    </source>
</evidence>
<dbReference type="PANTHER" id="PTHR10209:SF881">
    <property type="entry name" value="FI07970P-RELATED"/>
    <property type="match status" value="1"/>
</dbReference>
<dbReference type="GeneID" id="55996243"/>